<sequence length="420" mass="46077">MPSQKRADRMRNAATQEALRSTMRYRHGAIITKGGKILAQGHNHVRTGFSGPLSAHEAIMLPLEGGETEHDCCKTAQKGQSYFSMHAEMHAVTTALRGARPHMPRGGLLLDPVDEACTQLQSMALETPACSRFSDTSSTSAAKRSAQDIKSQFDRALVEGAKREQQRNELKRNRRHARVAAWDTVASSGGLWAGNQASKRRRSEQQAERARRLARRKEEKRARKARGARAASSGGSTSSTDSLPESDSASPPSDSSSDPPTPPSEPTDTPSLASATLAFRKVVRRAVPSMEDSRIRGADLYVVRLLQDTESKAKAKEQRRKHLQKRGATIVTTVPSPAPPAPAMPRYADSRPCWRCLEWMYWAGIKRVFWTDASGHWHGGKVSELLFGGTAAGGNVSYVPVHLTQYEHAAAMLRQRTVPL</sequence>
<dbReference type="AlphaFoldDB" id="A0AAF0E8N8"/>
<protein>
    <recommendedName>
        <fullName evidence="4">CMP/dCMP-type deaminase domain-containing protein</fullName>
    </recommendedName>
</protein>
<dbReference type="GO" id="GO:0006139">
    <property type="term" value="P:nucleobase-containing compound metabolic process"/>
    <property type="evidence" value="ECO:0007669"/>
    <property type="project" value="UniProtKB-ARBA"/>
</dbReference>
<dbReference type="Proteomes" id="UP001220961">
    <property type="component" value="Chromosome 1"/>
</dbReference>
<feature type="region of interest" description="Disordered" evidence="1">
    <location>
        <begin position="190"/>
        <end position="275"/>
    </location>
</feature>
<organism evidence="2 3">
    <name type="scientific">Malassezia caprae</name>
    <dbReference type="NCBI Taxonomy" id="1381934"/>
    <lineage>
        <taxon>Eukaryota</taxon>
        <taxon>Fungi</taxon>
        <taxon>Dikarya</taxon>
        <taxon>Basidiomycota</taxon>
        <taxon>Ustilaginomycotina</taxon>
        <taxon>Malasseziomycetes</taxon>
        <taxon>Malasseziales</taxon>
        <taxon>Malasseziaceae</taxon>
        <taxon>Malassezia</taxon>
    </lineage>
</organism>
<proteinExistence type="predicted"/>
<dbReference type="InterPro" id="IPR016193">
    <property type="entry name" value="Cytidine_deaminase-like"/>
</dbReference>
<evidence type="ECO:0000313" key="2">
    <source>
        <dbReference type="EMBL" id="WFD18152.1"/>
    </source>
</evidence>
<keyword evidence="3" id="KW-1185">Reference proteome</keyword>
<feature type="compositionally biased region" description="Low complexity" evidence="1">
    <location>
        <begin position="241"/>
        <end position="258"/>
    </location>
</feature>
<evidence type="ECO:0000256" key="1">
    <source>
        <dbReference type="SAM" id="MobiDB-lite"/>
    </source>
</evidence>
<feature type="compositionally biased region" description="Basic and acidic residues" evidence="1">
    <location>
        <begin position="203"/>
        <end position="221"/>
    </location>
</feature>
<accession>A0AAF0E8N8</accession>
<reference evidence="2" key="1">
    <citation type="submission" date="2023-03" db="EMBL/GenBank/DDBJ databases">
        <title>Mating type loci evolution in Malassezia.</title>
        <authorList>
            <person name="Coelho M.A."/>
        </authorList>
    </citation>
    <scope>NUCLEOTIDE SEQUENCE</scope>
    <source>
        <strain evidence="2">CBS 10434</strain>
    </source>
</reference>
<dbReference type="Gene3D" id="3.40.140.10">
    <property type="entry name" value="Cytidine Deaminase, domain 2"/>
    <property type="match status" value="1"/>
</dbReference>
<name>A0AAF0E8N8_9BASI</name>
<evidence type="ECO:0000313" key="3">
    <source>
        <dbReference type="Proteomes" id="UP001220961"/>
    </source>
</evidence>
<dbReference type="EMBL" id="CP119908">
    <property type="protein sequence ID" value="WFD18152.1"/>
    <property type="molecule type" value="Genomic_DNA"/>
</dbReference>
<gene>
    <name evidence="2" type="ORF">MCAP1_000360</name>
</gene>
<evidence type="ECO:0008006" key="4">
    <source>
        <dbReference type="Google" id="ProtNLM"/>
    </source>
</evidence>
<dbReference type="GO" id="GO:0003824">
    <property type="term" value="F:catalytic activity"/>
    <property type="evidence" value="ECO:0007669"/>
    <property type="project" value="InterPro"/>
</dbReference>
<dbReference type="SUPFAM" id="SSF53927">
    <property type="entry name" value="Cytidine deaminase-like"/>
    <property type="match status" value="1"/>
</dbReference>